<proteinExistence type="predicted"/>
<reference evidence="1" key="2">
    <citation type="journal article" date="2015" name="Data Brief">
        <title>Shoot transcriptome of the giant reed, Arundo donax.</title>
        <authorList>
            <person name="Barrero R.A."/>
            <person name="Guerrero F.D."/>
            <person name="Moolhuijzen P."/>
            <person name="Goolsby J.A."/>
            <person name="Tidwell J."/>
            <person name="Bellgard S.E."/>
            <person name="Bellgard M.I."/>
        </authorList>
    </citation>
    <scope>NUCLEOTIDE SEQUENCE</scope>
    <source>
        <tissue evidence="1">Shoot tissue taken approximately 20 cm above the soil surface</tissue>
    </source>
</reference>
<name>A0A0A8YX00_ARUDO</name>
<sequence>MMCRILDKIALLQQVNKQLFTISTTFSWAILWAEQLTSIMEGIRYYLASAQLQKEL</sequence>
<dbReference type="EMBL" id="GBRH01266246">
    <property type="protein sequence ID" value="JAD31649.1"/>
    <property type="molecule type" value="Transcribed_RNA"/>
</dbReference>
<protein>
    <submittedName>
        <fullName evidence="1">Uncharacterized protein</fullName>
    </submittedName>
</protein>
<evidence type="ECO:0000313" key="1">
    <source>
        <dbReference type="EMBL" id="JAD31649.1"/>
    </source>
</evidence>
<dbReference type="AlphaFoldDB" id="A0A0A8YX00"/>
<reference evidence="1" key="1">
    <citation type="submission" date="2014-09" db="EMBL/GenBank/DDBJ databases">
        <authorList>
            <person name="Magalhaes I.L.F."/>
            <person name="Oliveira U."/>
            <person name="Santos F.R."/>
            <person name="Vidigal T.H.D.A."/>
            <person name="Brescovit A.D."/>
            <person name="Santos A.J."/>
        </authorList>
    </citation>
    <scope>NUCLEOTIDE SEQUENCE</scope>
    <source>
        <tissue evidence="1">Shoot tissue taken approximately 20 cm above the soil surface</tissue>
    </source>
</reference>
<accession>A0A0A8YX00</accession>
<organism evidence="1">
    <name type="scientific">Arundo donax</name>
    <name type="common">Giant reed</name>
    <name type="synonym">Donax arundinaceus</name>
    <dbReference type="NCBI Taxonomy" id="35708"/>
    <lineage>
        <taxon>Eukaryota</taxon>
        <taxon>Viridiplantae</taxon>
        <taxon>Streptophyta</taxon>
        <taxon>Embryophyta</taxon>
        <taxon>Tracheophyta</taxon>
        <taxon>Spermatophyta</taxon>
        <taxon>Magnoliopsida</taxon>
        <taxon>Liliopsida</taxon>
        <taxon>Poales</taxon>
        <taxon>Poaceae</taxon>
        <taxon>PACMAD clade</taxon>
        <taxon>Arundinoideae</taxon>
        <taxon>Arundineae</taxon>
        <taxon>Arundo</taxon>
    </lineage>
</organism>